<dbReference type="Pfam" id="PF21006">
    <property type="entry name" value="NHase_beta_N"/>
    <property type="match status" value="1"/>
</dbReference>
<accession>A0ABX7BBL5</accession>
<comment type="catalytic activity">
    <reaction evidence="4 5">
        <text>an aliphatic primary amide = an aliphatic nitrile + H2O</text>
        <dbReference type="Rhea" id="RHEA:12673"/>
        <dbReference type="ChEBI" id="CHEBI:15377"/>
        <dbReference type="ChEBI" id="CHEBI:65285"/>
        <dbReference type="ChEBI" id="CHEBI:80291"/>
        <dbReference type="EC" id="4.2.1.84"/>
    </reaction>
</comment>
<dbReference type="GO" id="GO:0018822">
    <property type="term" value="F:nitrile hydratase activity"/>
    <property type="evidence" value="ECO:0007669"/>
    <property type="project" value="UniProtKB-EC"/>
</dbReference>
<evidence type="ECO:0000313" key="10">
    <source>
        <dbReference type="Proteomes" id="UP000595197"/>
    </source>
</evidence>
<proteinExistence type="inferred from homology"/>
<evidence type="ECO:0000256" key="4">
    <source>
        <dbReference type="ARBA" id="ARBA00044877"/>
    </source>
</evidence>
<evidence type="ECO:0000259" key="7">
    <source>
        <dbReference type="Pfam" id="PF02211"/>
    </source>
</evidence>
<feature type="domain" description="Nitrile hydratase beta subunit" evidence="7">
    <location>
        <begin position="121"/>
        <end position="216"/>
    </location>
</feature>
<dbReference type="RefSeq" id="WP_201078725.1">
    <property type="nucleotide sequence ID" value="NZ_CP067420.1"/>
</dbReference>
<dbReference type="InterPro" id="IPR003168">
    <property type="entry name" value="Nitrile_hydratase_bsu"/>
</dbReference>
<keyword evidence="10" id="KW-1185">Reference proteome</keyword>
<organism evidence="9 10">
    <name type="scientific">Skermanella cutis</name>
    <dbReference type="NCBI Taxonomy" id="2775420"/>
    <lineage>
        <taxon>Bacteria</taxon>
        <taxon>Pseudomonadati</taxon>
        <taxon>Pseudomonadota</taxon>
        <taxon>Alphaproteobacteria</taxon>
        <taxon>Rhodospirillales</taxon>
        <taxon>Azospirillaceae</taxon>
        <taxon>Skermanella</taxon>
    </lineage>
</organism>
<evidence type="ECO:0000256" key="3">
    <source>
        <dbReference type="ARBA" id="ARBA00023239"/>
    </source>
</evidence>
<comment type="similarity">
    <text evidence="2 5">Belongs to the nitrile hydratase subunit beta family.</text>
</comment>
<feature type="region of interest" description="Disordered" evidence="6">
    <location>
        <begin position="1"/>
        <end position="25"/>
    </location>
</feature>
<dbReference type="SUPFAM" id="SSF50090">
    <property type="entry name" value="Electron transport accessory proteins"/>
    <property type="match status" value="1"/>
</dbReference>
<sequence>MNGAHDMGGMHGMGPIDTDPDDPPFHAEWERRAFAVTLALGFHGRWNIDTSRHARENRPPPEYLGSSYYELWFKAAEKLALDTGLITAEELATGVPRSVSDTPPPDPERVAAILRKGSSARLPDTVPPRFKAGDRVLVRDVTTPRHTRVPRYCRGRIGTIGRDHGVHIFPDTHAHGEGTKPQHCYSVRFTGRALWGDAARENDTVLVDLWDDYLEPAP</sequence>
<evidence type="ECO:0000256" key="6">
    <source>
        <dbReference type="SAM" id="MobiDB-lite"/>
    </source>
</evidence>
<dbReference type="Proteomes" id="UP000595197">
    <property type="component" value="Chromosome"/>
</dbReference>
<gene>
    <name evidence="9" type="primary">nthB</name>
    <name evidence="9" type="ORF">IGS68_07945</name>
</gene>
<reference evidence="9" key="1">
    <citation type="submission" date="2021-02" db="EMBL/GenBank/DDBJ databases">
        <title>Skermanella TT6 skin isolate.</title>
        <authorList>
            <person name="Lee K."/>
            <person name="Ganzorig M."/>
        </authorList>
    </citation>
    <scope>NUCLEOTIDE SEQUENCE</scope>
    <source>
        <strain evidence="9">TT6</strain>
    </source>
</reference>
<dbReference type="InterPro" id="IPR024690">
    <property type="entry name" value="CN_hydtase_beta_dom_C"/>
</dbReference>
<evidence type="ECO:0000256" key="1">
    <source>
        <dbReference type="ARBA" id="ARBA00004042"/>
    </source>
</evidence>
<dbReference type="EMBL" id="CP067420">
    <property type="protein sequence ID" value="QQP91130.1"/>
    <property type="molecule type" value="Genomic_DNA"/>
</dbReference>
<dbReference type="NCBIfam" id="TIGR03888">
    <property type="entry name" value="nitrile_beta"/>
    <property type="match status" value="1"/>
</dbReference>
<keyword evidence="3 5" id="KW-0456">Lyase</keyword>
<comment type="function">
    <text evidence="1 5">NHase catalyzes the hydration of various nitrile compounds to the corresponding amides.</text>
</comment>
<dbReference type="PIRSF" id="PIRSF001427">
    <property type="entry name" value="NHase_beta"/>
    <property type="match status" value="1"/>
</dbReference>
<dbReference type="Pfam" id="PF02211">
    <property type="entry name" value="NHase_beta_C"/>
    <property type="match status" value="1"/>
</dbReference>
<feature type="domain" description="Nitrile hydratase beta subunit-like N-terminal" evidence="8">
    <location>
        <begin position="1"/>
        <end position="108"/>
    </location>
</feature>
<dbReference type="InterPro" id="IPR008990">
    <property type="entry name" value="Elect_transpt_acc-like_dom_sf"/>
</dbReference>
<dbReference type="Gene3D" id="1.10.472.20">
    <property type="entry name" value="Nitrile hydratase, beta subunit"/>
    <property type="match status" value="1"/>
</dbReference>
<dbReference type="Gene3D" id="2.30.30.50">
    <property type="match status" value="1"/>
</dbReference>
<evidence type="ECO:0000256" key="5">
    <source>
        <dbReference type="PIRNR" id="PIRNR001427"/>
    </source>
</evidence>
<dbReference type="EC" id="4.2.1.84" evidence="5"/>
<evidence type="ECO:0000256" key="2">
    <source>
        <dbReference type="ARBA" id="ARBA00009098"/>
    </source>
</evidence>
<evidence type="ECO:0000313" key="9">
    <source>
        <dbReference type="EMBL" id="QQP91130.1"/>
    </source>
</evidence>
<protein>
    <recommendedName>
        <fullName evidence="5">Nitrile hydratase subunit beta</fullName>
        <shortName evidence="5">NHase</shortName>
        <ecNumber evidence="5">4.2.1.84</ecNumber>
    </recommendedName>
</protein>
<name>A0ABX7BBL5_9PROT</name>
<dbReference type="InterPro" id="IPR042262">
    <property type="entry name" value="CN_hydtase_beta_C"/>
</dbReference>
<evidence type="ECO:0000259" key="8">
    <source>
        <dbReference type="Pfam" id="PF21006"/>
    </source>
</evidence>
<dbReference type="InterPro" id="IPR049054">
    <property type="entry name" value="CN_hydtase_beta-like_N"/>
</dbReference>